<name>A0A9X3BYI3_9FLAO</name>
<evidence type="ECO:0000256" key="9">
    <source>
        <dbReference type="HAMAP-Rule" id="MF_01924"/>
    </source>
</evidence>
<feature type="site" description="Transition state stabilizer" evidence="9">
    <location>
        <position position="108"/>
    </location>
</feature>
<keyword evidence="8" id="KW-0961">Cell wall biogenesis/degradation</keyword>
<evidence type="ECO:0000256" key="4">
    <source>
        <dbReference type="ARBA" id="ARBA00022801"/>
    </source>
</evidence>
<gene>
    <name evidence="11" type="ORF">OIU83_14380</name>
</gene>
<feature type="binding site" evidence="9">
    <location>
        <position position="142"/>
    </location>
    <ligand>
        <name>Zn(2+)</name>
        <dbReference type="ChEBI" id="CHEBI:29105"/>
        <note>catalytic</note>
    </ligand>
</feature>
<dbReference type="PANTHER" id="PTHR43126">
    <property type="entry name" value="D-ALANYL-D-ALANINE DIPEPTIDASE"/>
    <property type="match status" value="1"/>
</dbReference>
<dbReference type="GO" id="GO:0008237">
    <property type="term" value="F:metallopeptidase activity"/>
    <property type="evidence" value="ECO:0007669"/>
    <property type="project" value="UniProtKB-KW"/>
</dbReference>
<dbReference type="Pfam" id="PF01427">
    <property type="entry name" value="Peptidase_M15"/>
    <property type="match status" value="1"/>
</dbReference>
<dbReference type="GO" id="GO:0006508">
    <property type="term" value="P:proteolysis"/>
    <property type="evidence" value="ECO:0007669"/>
    <property type="project" value="UniProtKB-KW"/>
</dbReference>
<keyword evidence="4 9" id="KW-0378">Hydrolase</keyword>
<evidence type="ECO:0000256" key="5">
    <source>
        <dbReference type="ARBA" id="ARBA00022833"/>
    </source>
</evidence>
<dbReference type="InterPro" id="IPR009045">
    <property type="entry name" value="Zn_M74/Hedgehog-like"/>
</dbReference>
<comment type="catalytic activity">
    <reaction evidence="1 9">
        <text>D-alanyl-D-alanine + H2O = 2 D-alanine</text>
        <dbReference type="Rhea" id="RHEA:20661"/>
        <dbReference type="ChEBI" id="CHEBI:15377"/>
        <dbReference type="ChEBI" id="CHEBI:57416"/>
        <dbReference type="ChEBI" id="CHEBI:57822"/>
        <dbReference type="EC" id="3.4.13.22"/>
    </reaction>
</comment>
<proteinExistence type="inferred from homology"/>
<dbReference type="Gene3D" id="3.30.1380.10">
    <property type="match status" value="1"/>
</dbReference>
<evidence type="ECO:0000256" key="1">
    <source>
        <dbReference type="ARBA" id="ARBA00001362"/>
    </source>
</evidence>
<feature type="binding site" evidence="9">
    <location>
        <position position="135"/>
    </location>
    <ligand>
        <name>Zn(2+)</name>
        <dbReference type="ChEBI" id="CHEBI:29105"/>
        <note>catalytic</note>
    </ligand>
</feature>
<keyword evidence="3 9" id="KW-0479">Metal-binding</keyword>
<keyword evidence="6 9" id="KW-0224">Dipeptidase</keyword>
<feature type="signal peptide" evidence="10">
    <location>
        <begin position="1"/>
        <end position="26"/>
    </location>
</feature>
<accession>A0A9X3BYI3</accession>
<dbReference type="Proteomes" id="UP001151079">
    <property type="component" value="Unassembled WGS sequence"/>
</dbReference>
<feature type="binding site" evidence="9">
    <location>
        <position position="202"/>
    </location>
    <ligand>
        <name>Zn(2+)</name>
        <dbReference type="ChEBI" id="CHEBI:29105"/>
        <note>catalytic</note>
    </ligand>
</feature>
<dbReference type="GO" id="GO:0008270">
    <property type="term" value="F:zinc ion binding"/>
    <property type="evidence" value="ECO:0007669"/>
    <property type="project" value="UniProtKB-UniRule"/>
</dbReference>
<evidence type="ECO:0000313" key="11">
    <source>
        <dbReference type="EMBL" id="MCV9928855.1"/>
    </source>
</evidence>
<keyword evidence="5 9" id="KW-0862">Zinc</keyword>
<organism evidence="11 12">
    <name type="scientific">Flavobacterium shii</name>
    <dbReference type="NCBI Taxonomy" id="2987687"/>
    <lineage>
        <taxon>Bacteria</taxon>
        <taxon>Pseudomonadati</taxon>
        <taxon>Bacteroidota</taxon>
        <taxon>Flavobacteriia</taxon>
        <taxon>Flavobacteriales</taxon>
        <taxon>Flavobacteriaceae</taxon>
        <taxon>Flavobacterium</taxon>
    </lineage>
</organism>
<comment type="caution">
    <text evidence="11">The sequence shown here is derived from an EMBL/GenBank/DDBJ whole genome shotgun (WGS) entry which is preliminary data.</text>
</comment>
<dbReference type="InterPro" id="IPR000755">
    <property type="entry name" value="A_A_dipeptidase"/>
</dbReference>
<dbReference type="HAMAP" id="MF_01924">
    <property type="entry name" value="A_A_dipeptidase"/>
    <property type="match status" value="1"/>
</dbReference>
<dbReference type="EC" id="3.4.13.22" evidence="9"/>
<dbReference type="SUPFAM" id="SSF55166">
    <property type="entry name" value="Hedgehog/DD-peptidase"/>
    <property type="match status" value="1"/>
</dbReference>
<comment type="function">
    <text evidence="9">Catalyzes hydrolysis of the D-alanyl-D-alanine dipeptide.</text>
</comment>
<reference evidence="11" key="1">
    <citation type="submission" date="2022-10" db="EMBL/GenBank/DDBJ databases">
        <title>Two novel species of Flavobacterium.</title>
        <authorList>
            <person name="Liu Q."/>
            <person name="Xin Y.-H."/>
        </authorList>
    </citation>
    <scope>NUCLEOTIDE SEQUENCE</scope>
    <source>
        <strain evidence="11">LS1R49</strain>
    </source>
</reference>
<evidence type="ECO:0000256" key="10">
    <source>
        <dbReference type="SAM" id="SignalP"/>
    </source>
</evidence>
<evidence type="ECO:0000256" key="2">
    <source>
        <dbReference type="ARBA" id="ARBA00022670"/>
    </source>
</evidence>
<dbReference type="CDD" id="cd14840">
    <property type="entry name" value="D-Ala-D-Ala_dipeptidase_Aad"/>
    <property type="match status" value="1"/>
</dbReference>
<feature type="chain" id="PRO_5040950423" description="D-alanyl-D-alanine dipeptidase" evidence="10">
    <location>
        <begin position="27"/>
        <end position="221"/>
    </location>
</feature>
<comment type="similarity">
    <text evidence="9">Belongs to the peptidase M15D family.</text>
</comment>
<dbReference type="RefSeq" id="WP_264206964.1">
    <property type="nucleotide sequence ID" value="NZ_JAOZEW010000015.1"/>
</dbReference>
<sequence length="221" mass="25764">MQIKVTSSLNFIFFISTLFFVVPINAQNETYASDVKQVIVDTTFVNLKDYSKDFVYDMKYATEDNFLKAKVYDCAECYLRLKTVKALVEANKSFMKKGYKIKLFDCYRPLFIQKRMWEIVSNPKYVADPKKGSIHNRGGAVDITLVDRNGKELDMGTPFDFFGKEASHNYTDLSDTVKANRQLLKKIMIKYNFNSFDSEWWHYNLKAGLNDKVSNTKWNCD</sequence>
<dbReference type="GO" id="GO:0160237">
    <property type="term" value="F:D-Ala-D-Ala dipeptidase activity"/>
    <property type="evidence" value="ECO:0007669"/>
    <property type="project" value="UniProtKB-EC"/>
</dbReference>
<keyword evidence="2 9" id="KW-0645">Protease</keyword>
<keyword evidence="12" id="KW-1185">Reference proteome</keyword>
<keyword evidence="10" id="KW-0732">Signal</keyword>
<dbReference type="PANTHER" id="PTHR43126:SF1">
    <property type="entry name" value="D-ALANYL-D-ALANINE DIPEPTIDASE"/>
    <property type="match status" value="1"/>
</dbReference>
<evidence type="ECO:0000313" key="12">
    <source>
        <dbReference type="Proteomes" id="UP001151079"/>
    </source>
</evidence>
<dbReference type="GO" id="GO:0071555">
    <property type="term" value="P:cell wall organization"/>
    <property type="evidence" value="ECO:0007669"/>
    <property type="project" value="UniProtKB-KW"/>
</dbReference>
<evidence type="ECO:0000256" key="6">
    <source>
        <dbReference type="ARBA" id="ARBA00022997"/>
    </source>
</evidence>
<dbReference type="EMBL" id="JAOZEW010000015">
    <property type="protein sequence ID" value="MCV9928855.1"/>
    <property type="molecule type" value="Genomic_DNA"/>
</dbReference>
<evidence type="ECO:0000256" key="3">
    <source>
        <dbReference type="ARBA" id="ARBA00022723"/>
    </source>
</evidence>
<feature type="active site" description="Proton donor/acceptor" evidence="9">
    <location>
        <position position="199"/>
    </location>
</feature>
<comment type="cofactor">
    <cofactor evidence="9">
        <name>Zn(2+)</name>
        <dbReference type="ChEBI" id="CHEBI:29105"/>
    </cofactor>
    <text evidence="9">Binds 1 zinc ion per subunit.</text>
</comment>
<evidence type="ECO:0000256" key="7">
    <source>
        <dbReference type="ARBA" id="ARBA00023049"/>
    </source>
</evidence>
<dbReference type="AlphaFoldDB" id="A0A9X3BYI3"/>
<keyword evidence="7 9" id="KW-0482">Metalloprotease</keyword>
<protein>
    <recommendedName>
        <fullName evidence="9">D-alanyl-D-alanine dipeptidase</fullName>
        <shortName evidence="9">D-Ala-D-Ala dipeptidase</shortName>
        <ecNumber evidence="9">3.4.13.22</ecNumber>
    </recommendedName>
</protein>
<evidence type="ECO:0000256" key="8">
    <source>
        <dbReference type="ARBA" id="ARBA00023316"/>
    </source>
</evidence>